<evidence type="ECO:0000313" key="1">
    <source>
        <dbReference type="EMBL" id="PAU96788.1"/>
    </source>
</evidence>
<dbReference type="EMBL" id="NSJZ01000010">
    <property type="protein sequence ID" value="PAU96788.1"/>
    <property type="molecule type" value="Genomic_DNA"/>
</dbReference>
<dbReference type="Proteomes" id="UP000218023">
    <property type="component" value="Unassembled WGS sequence"/>
</dbReference>
<organism evidence="1 2">
    <name type="scientific">Paracoccus salipaludis</name>
    <dbReference type="NCBI Taxonomy" id="2032623"/>
    <lineage>
        <taxon>Bacteria</taxon>
        <taxon>Pseudomonadati</taxon>
        <taxon>Pseudomonadota</taxon>
        <taxon>Alphaproteobacteria</taxon>
        <taxon>Rhodobacterales</taxon>
        <taxon>Paracoccaceae</taxon>
        <taxon>Paracoccus</taxon>
    </lineage>
</organism>
<dbReference type="RefSeq" id="WP_095640578.1">
    <property type="nucleotide sequence ID" value="NZ_NSJZ01000010.1"/>
</dbReference>
<sequence length="160" mass="16891">MRKGLIALALFGALFVALMFLAPRPRGGDDPPAWTRVLGRVLGGWAPRVRDLGGETAFAQAAGEAREAEIPPAPGQDLRLLTLRHQDGGAALVTFVCRPTPARQCDPPEAVACLGLPLHPACEPQIEKGDQGDEISFTVGPGGGHLTIEAQTALRFQVVQ</sequence>
<comment type="caution">
    <text evidence="1">The sequence shown here is derived from an EMBL/GenBank/DDBJ whole genome shotgun (WGS) entry which is preliminary data.</text>
</comment>
<proteinExistence type="predicted"/>
<name>A0A2A2GHF9_9RHOB</name>
<protein>
    <submittedName>
        <fullName evidence="1">Uncharacterized protein</fullName>
    </submittedName>
</protein>
<keyword evidence="2" id="KW-1185">Reference proteome</keyword>
<evidence type="ECO:0000313" key="2">
    <source>
        <dbReference type="Proteomes" id="UP000218023"/>
    </source>
</evidence>
<reference evidence="1 2" key="1">
    <citation type="submission" date="2017-09" db="EMBL/GenBank/DDBJ databases">
        <title>Paracoccus alkalisoli sp. nov., isolated from saline alkaline soil.</title>
        <authorList>
            <person name="Dong X."/>
            <person name="Zhang G."/>
        </authorList>
    </citation>
    <scope>NUCLEOTIDE SEQUENCE [LARGE SCALE GENOMIC DNA]</scope>
    <source>
        <strain evidence="1 2">WN007</strain>
    </source>
</reference>
<dbReference type="OrthoDB" id="9856036at2"/>
<gene>
    <name evidence="1" type="ORF">CK240_11960</name>
</gene>
<accession>A0A2A2GHF9</accession>
<dbReference type="AlphaFoldDB" id="A0A2A2GHF9"/>